<organism evidence="2 3">
    <name type="scientific">Marivivens niveibacter</name>
    <dbReference type="NCBI Taxonomy" id="1930667"/>
    <lineage>
        <taxon>Bacteria</taxon>
        <taxon>Pseudomonadati</taxon>
        <taxon>Pseudomonadota</taxon>
        <taxon>Alphaproteobacteria</taxon>
        <taxon>Rhodobacterales</taxon>
        <taxon>Paracoccaceae</taxon>
        <taxon>Marivivens group</taxon>
        <taxon>Marivivens</taxon>
    </lineage>
</organism>
<proteinExistence type="predicted"/>
<evidence type="ECO:0000313" key="3">
    <source>
        <dbReference type="Proteomes" id="UP000194664"/>
    </source>
</evidence>
<comment type="caution">
    <text evidence="2">The sequence shown here is derived from an EMBL/GenBank/DDBJ whole genome shotgun (WGS) entry which is preliminary data.</text>
</comment>
<feature type="domain" description="Hedgehog/Intein (Hint)" evidence="1">
    <location>
        <begin position="158"/>
        <end position="304"/>
    </location>
</feature>
<dbReference type="AlphaFoldDB" id="A0A251WXB4"/>
<dbReference type="InterPro" id="IPR036844">
    <property type="entry name" value="Hint_dom_sf"/>
</dbReference>
<dbReference type="InterPro" id="IPR028992">
    <property type="entry name" value="Hedgehog/Intein_dom"/>
</dbReference>
<name>A0A251WXB4_9RHOB</name>
<dbReference type="SUPFAM" id="SSF51294">
    <property type="entry name" value="Hedgehog/intein (Hint) domain"/>
    <property type="match status" value="1"/>
</dbReference>
<dbReference type="Pfam" id="PF13403">
    <property type="entry name" value="Hint_2"/>
    <property type="match status" value="1"/>
</dbReference>
<dbReference type="RefSeq" id="WP_086451619.1">
    <property type="nucleotide sequence ID" value="NZ_MSPP01000003.1"/>
</dbReference>
<evidence type="ECO:0000313" key="2">
    <source>
        <dbReference type="EMBL" id="OUD09140.1"/>
    </source>
</evidence>
<protein>
    <submittedName>
        <fullName evidence="2">Hemolysin-type calcium-binding protein</fullName>
    </submittedName>
</protein>
<reference evidence="2 3" key="1">
    <citation type="submission" date="2016-12" db="EMBL/GenBank/DDBJ databases">
        <title>The draft genome sequence of HSLHS2.</title>
        <authorList>
            <person name="Hu D."/>
            <person name="Wang L."/>
            <person name="Shao Z."/>
        </authorList>
    </citation>
    <scope>NUCLEOTIDE SEQUENCE [LARGE SCALE GENOMIC DNA]</scope>
    <source>
        <strain evidence="2">MCCC 1A06712</strain>
    </source>
</reference>
<sequence length="357" mass="39400">MKTGYQGTFVISWSQSELDGSWAAPIDHLRVGASWAWTGEPIRVDGANSVLLLGEATGEADIRKRAAQSVRRLLSAAVLPNEKGLDEHLQTPLFEKSFNITDGRGTWTVTVIDLGRSRPPLLMFVGELPPKHREMWVVSHNIDLERPDQISDAPGGVICFTPGTTILTDSGPRLVETLVEGDRVQTKDNGCQEILWIGTRRVTGARLFAMPHYAPVRMTAGALDKDVPDEGLLVSPDHRMVLKGPRAKALFNADEVLVTARDLVNDHNIYVDRSVREVTYIHMLLASHEVVFANNVETESFHPASAALSHLGEMDRTRLFDRLPELGGNPQAYGAFARRVLTSSDVAILSHDYGRRV</sequence>
<dbReference type="OrthoDB" id="6305173at2"/>
<dbReference type="Proteomes" id="UP000194664">
    <property type="component" value="Unassembled WGS sequence"/>
</dbReference>
<keyword evidence="3" id="KW-1185">Reference proteome</keyword>
<dbReference type="EMBL" id="MSPP01000003">
    <property type="protein sequence ID" value="OUD09140.1"/>
    <property type="molecule type" value="Genomic_DNA"/>
</dbReference>
<accession>A0A251WXB4</accession>
<dbReference type="Gene3D" id="2.170.16.10">
    <property type="entry name" value="Hedgehog/Intein (Hint) domain"/>
    <property type="match status" value="1"/>
</dbReference>
<gene>
    <name evidence="2" type="ORF">BVC71_10570</name>
</gene>
<evidence type="ECO:0000259" key="1">
    <source>
        <dbReference type="Pfam" id="PF13403"/>
    </source>
</evidence>